<accession>A0A379MUN9</accession>
<evidence type="ECO:0000313" key="5">
    <source>
        <dbReference type="EMBL" id="SUE34352.1"/>
    </source>
</evidence>
<evidence type="ECO:0000256" key="3">
    <source>
        <dbReference type="ARBA" id="ARBA00023125"/>
    </source>
</evidence>
<dbReference type="InterPro" id="IPR005650">
    <property type="entry name" value="BlaI_family"/>
</dbReference>
<sequence>MKKTKKQPTELTRAELEVMQHIWRLQKAFLGEVVEQFTEPRPAYTTISTVIRTLETKGFVRHDVVGKSHRYYPAVSKENYRSRFMQRVVSNFFNDSPGQMLSFLAESGTLTVEQYEELKRVARQIAGETGKE</sequence>
<dbReference type="AlphaFoldDB" id="A0A379MUN9"/>
<dbReference type="EMBL" id="UGVL01000001">
    <property type="protein sequence ID" value="SUE34352.1"/>
    <property type="molecule type" value="Genomic_DNA"/>
</dbReference>
<protein>
    <submittedName>
        <fullName evidence="5">Regulatory protein BlaI</fullName>
    </submittedName>
</protein>
<gene>
    <name evidence="5" type="primary">blaI</name>
    <name evidence="5" type="ORF">NCTC11190_01575</name>
</gene>
<keyword evidence="3" id="KW-0238">DNA-binding</keyword>
<organism evidence="5 6">
    <name type="scientific">Rikenella microfusus</name>
    <dbReference type="NCBI Taxonomy" id="28139"/>
    <lineage>
        <taxon>Bacteria</taxon>
        <taxon>Pseudomonadati</taxon>
        <taxon>Bacteroidota</taxon>
        <taxon>Bacteroidia</taxon>
        <taxon>Bacteroidales</taxon>
        <taxon>Rikenellaceae</taxon>
        <taxon>Rikenella</taxon>
    </lineage>
</organism>
<evidence type="ECO:0000256" key="2">
    <source>
        <dbReference type="ARBA" id="ARBA00023015"/>
    </source>
</evidence>
<keyword evidence="2" id="KW-0805">Transcription regulation</keyword>
<dbReference type="InterPro" id="IPR036388">
    <property type="entry name" value="WH-like_DNA-bd_sf"/>
</dbReference>
<dbReference type="Proteomes" id="UP000255233">
    <property type="component" value="Unassembled WGS sequence"/>
</dbReference>
<keyword evidence="4" id="KW-0804">Transcription</keyword>
<dbReference type="RefSeq" id="WP_027291773.1">
    <property type="nucleotide sequence ID" value="NZ_UGVL01000001.1"/>
</dbReference>
<dbReference type="Gene3D" id="1.10.4040.10">
    <property type="entry name" value="Penicillinase repressor domain"/>
    <property type="match status" value="1"/>
</dbReference>
<comment type="similarity">
    <text evidence="1">Belongs to the BlaI transcriptional regulatory family.</text>
</comment>
<evidence type="ECO:0000256" key="4">
    <source>
        <dbReference type="ARBA" id="ARBA00023163"/>
    </source>
</evidence>
<keyword evidence="6" id="KW-1185">Reference proteome</keyword>
<name>A0A379MUN9_9BACT</name>
<evidence type="ECO:0000313" key="6">
    <source>
        <dbReference type="Proteomes" id="UP000255233"/>
    </source>
</evidence>
<dbReference type="OrthoDB" id="1098508at2"/>
<dbReference type="Gene3D" id="1.10.10.10">
    <property type="entry name" value="Winged helix-like DNA-binding domain superfamily/Winged helix DNA-binding domain"/>
    <property type="match status" value="1"/>
</dbReference>
<reference evidence="5 6" key="1">
    <citation type="submission" date="2018-06" db="EMBL/GenBank/DDBJ databases">
        <authorList>
            <consortium name="Pathogen Informatics"/>
            <person name="Doyle S."/>
        </authorList>
    </citation>
    <scope>NUCLEOTIDE SEQUENCE [LARGE SCALE GENOMIC DNA]</scope>
    <source>
        <strain evidence="5 6">NCTC11190</strain>
    </source>
</reference>
<dbReference type="InterPro" id="IPR036390">
    <property type="entry name" value="WH_DNA-bd_sf"/>
</dbReference>
<dbReference type="STRING" id="880526.GCA_000427365_02244"/>
<dbReference type="GO" id="GO:0045892">
    <property type="term" value="P:negative regulation of DNA-templated transcription"/>
    <property type="evidence" value="ECO:0007669"/>
    <property type="project" value="InterPro"/>
</dbReference>
<proteinExistence type="inferred from homology"/>
<evidence type="ECO:0000256" key="1">
    <source>
        <dbReference type="ARBA" id="ARBA00011046"/>
    </source>
</evidence>
<dbReference type="PIRSF" id="PIRSF019455">
    <property type="entry name" value="CopR_AtkY"/>
    <property type="match status" value="1"/>
</dbReference>
<dbReference type="GO" id="GO:0003677">
    <property type="term" value="F:DNA binding"/>
    <property type="evidence" value="ECO:0007669"/>
    <property type="project" value="UniProtKB-KW"/>
</dbReference>
<dbReference type="SUPFAM" id="SSF46785">
    <property type="entry name" value="Winged helix' DNA-binding domain"/>
    <property type="match status" value="1"/>
</dbReference>
<dbReference type="Pfam" id="PF03965">
    <property type="entry name" value="Penicillinase_R"/>
    <property type="match status" value="1"/>
</dbReference>